<name>A0AAN2WJX8_LISMN</name>
<sequence length="119" mass="14672">MDKNKHDQERVAYNRLITERENSVDDLKSDQRKIEDSLQQLQEDLHRGYRALSILNDEDFRENPENLRLQRRDEEQEHLFKRQLREAEEELSETYTKQRKILDDEVEELYRKRGEVPWD</sequence>
<comment type="caution">
    <text evidence="1">The sequence shown here is derived from an EMBL/GenBank/DDBJ whole genome shotgun (WGS) entry which is preliminary data.</text>
</comment>
<evidence type="ECO:0000313" key="1">
    <source>
        <dbReference type="EMBL" id="EAE2355647.1"/>
    </source>
</evidence>
<dbReference type="Proteomes" id="UP000336166">
    <property type="component" value="Unassembled WGS sequence"/>
</dbReference>
<gene>
    <name evidence="1" type="ORF">Y261_15020</name>
</gene>
<proteinExistence type="predicted"/>
<evidence type="ECO:0000313" key="2">
    <source>
        <dbReference type="Proteomes" id="UP000336166"/>
    </source>
</evidence>
<accession>A0AAN2WJX8</accession>
<organism evidence="1 2">
    <name type="scientific">Listeria monocytogenes</name>
    <dbReference type="NCBI Taxonomy" id="1639"/>
    <lineage>
        <taxon>Bacteria</taxon>
        <taxon>Bacillati</taxon>
        <taxon>Bacillota</taxon>
        <taxon>Bacilli</taxon>
        <taxon>Bacillales</taxon>
        <taxon>Listeriaceae</taxon>
        <taxon>Listeria</taxon>
    </lineage>
</organism>
<dbReference type="AlphaFoldDB" id="A0AAN2WJX8"/>
<reference evidence="1 2" key="1">
    <citation type="submission" date="2018-06" db="EMBL/GenBank/DDBJ databases">
        <authorList>
            <consortium name="PulseNet: The National Subtyping Network for Foodborne Disease Surveillance"/>
            <person name="Tarr C.L."/>
            <person name="Trees E."/>
            <person name="Katz L.S."/>
            <person name="Carleton-Romer H.A."/>
            <person name="Stroika S."/>
            <person name="Kucerova Z."/>
            <person name="Roache K.F."/>
            <person name="Sabol A.L."/>
            <person name="Besser J."/>
            <person name="Gerner-Smidt P."/>
        </authorList>
    </citation>
    <scope>NUCLEOTIDE SEQUENCE [LARGE SCALE GENOMIC DNA]</scope>
    <source>
        <strain evidence="1 2">PNUSAL000134</strain>
    </source>
</reference>
<protein>
    <submittedName>
        <fullName evidence="1">Uncharacterized protein</fullName>
    </submittedName>
</protein>
<dbReference type="EMBL" id="AAAREG010000029">
    <property type="protein sequence ID" value="EAE2355647.1"/>
    <property type="molecule type" value="Genomic_DNA"/>
</dbReference>